<evidence type="ECO:0000256" key="5">
    <source>
        <dbReference type="ARBA" id="ARBA00022776"/>
    </source>
</evidence>
<feature type="compositionally biased region" description="Basic and acidic residues" evidence="11">
    <location>
        <begin position="680"/>
        <end position="698"/>
    </location>
</feature>
<evidence type="ECO:0000256" key="4">
    <source>
        <dbReference type="ARBA" id="ARBA00022618"/>
    </source>
</evidence>
<gene>
    <name evidence="13" type="ORF">PACLA_8A013638</name>
</gene>
<dbReference type="Pfam" id="PF16563">
    <property type="entry name" value="P66_CC"/>
    <property type="match status" value="1"/>
</dbReference>
<keyword evidence="14" id="KW-1185">Reference proteome</keyword>
<keyword evidence="10" id="KW-0175">Coiled coil</keyword>
<comment type="similarity">
    <text evidence="2">Belongs to the SCC4/mau-2 family.</text>
</comment>
<evidence type="ECO:0000259" key="12">
    <source>
        <dbReference type="Pfam" id="PF16563"/>
    </source>
</evidence>
<dbReference type="GO" id="GO:0007064">
    <property type="term" value="P:mitotic sister chromatid cohesion"/>
    <property type="evidence" value="ECO:0007669"/>
    <property type="project" value="InterPro"/>
</dbReference>
<feature type="compositionally biased region" description="Polar residues" evidence="11">
    <location>
        <begin position="587"/>
        <end position="601"/>
    </location>
</feature>
<evidence type="ECO:0000256" key="2">
    <source>
        <dbReference type="ARBA" id="ARBA00008585"/>
    </source>
</evidence>
<reference evidence="13" key="1">
    <citation type="submission" date="2020-04" db="EMBL/GenBank/DDBJ databases">
        <authorList>
            <person name="Alioto T."/>
            <person name="Alioto T."/>
            <person name="Gomez Garrido J."/>
        </authorList>
    </citation>
    <scope>NUCLEOTIDE SEQUENCE</scope>
    <source>
        <strain evidence="13">A484AB</strain>
    </source>
</reference>
<feature type="coiled-coil region" evidence="10">
    <location>
        <begin position="795"/>
        <end position="822"/>
    </location>
</feature>
<keyword evidence="5" id="KW-0498">Mitosis</keyword>
<evidence type="ECO:0000256" key="1">
    <source>
        <dbReference type="ARBA" id="ARBA00004642"/>
    </source>
</evidence>
<dbReference type="AlphaFoldDB" id="A0A7D9D9M9"/>
<comment type="caution">
    <text evidence="13">The sequence shown here is derived from an EMBL/GenBank/DDBJ whole genome shotgun (WGS) entry which is preliminary data.</text>
</comment>
<feature type="region of interest" description="Disordered" evidence="11">
    <location>
        <begin position="581"/>
        <end position="601"/>
    </location>
</feature>
<keyword evidence="4" id="KW-0132">Cell division</keyword>
<evidence type="ECO:0000256" key="3">
    <source>
        <dbReference type="ARBA" id="ARBA00017198"/>
    </source>
</evidence>
<evidence type="ECO:0000256" key="8">
    <source>
        <dbReference type="ARBA" id="ARBA00023306"/>
    </source>
</evidence>
<evidence type="ECO:0000256" key="6">
    <source>
        <dbReference type="ARBA" id="ARBA00022829"/>
    </source>
</evidence>
<dbReference type="GO" id="GO:0007059">
    <property type="term" value="P:chromosome segregation"/>
    <property type="evidence" value="ECO:0007669"/>
    <property type="project" value="UniProtKB-KW"/>
</dbReference>
<keyword evidence="8" id="KW-0131">Cell cycle</keyword>
<dbReference type="InterPro" id="IPR019440">
    <property type="entry name" value="MAU2"/>
</dbReference>
<feature type="region of interest" description="Disordered" evidence="11">
    <location>
        <begin position="987"/>
        <end position="1009"/>
    </location>
</feature>
<feature type="region of interest" description="Disordered" evidence="11">
    <location>
        <begin position="848"/>
        <end position="887"/>
    </location>
</feature>
<evidence type="ECO:0000256" key="9">
    <source>
        <dbReference type="ARBA" id="ARBA00030523"/>
    </source>
</evidence>
<feature type="region of interest" description="Disordered" evidence="11">
    <location>
        <begin position="770"/>
        <end position="789"/>
    </location>
</feature>
<comment type="subcellular location">
    <subcellularLocation>
        <location evidence="1">Nucleus</location>
        <location evidence="1">Nucleoplasm</location>
    </subcellularLocation>
</comment>
<dbReference type="SUPFAM" id="SSF48452">
    <property type="entry name" value="TPR-like"/>
    <property type="match status" value="2"/>
</dbReference>
<evidence type="ECO:0000256" key="7">
    <source>
        <dbReference type="ARBA" id="ARBA00023242"/>
    </source>
</evidence>
<sequence length="1270" mass="143357">MADHFDNEAGYTALLGIADAYLRSDPPRIRHCIHCLEAIFSYKLPPPFEAHIRVQLGNILLKYTENVDLARSHFERSVAIIQTLGPGCEELLCQAVSQLKEIFKTLNEPRSCIPYLQLALKVTQKLNCLHLYYQTLFDLAEIHASCNDIPSAIQVLVAGEQFSQQNGSEYMRCLFILSRVLYLLVLQDYNQASMLLGNFGPYLEVWRGPPVQVEHVRIFYLALQTWFGIASGQPKTMRAYMKQLQQSIQMITTLEPMEGAKVPEYEKFQWLPVDHLCIIVYLLTVIHCIQAGHIAKSLKYSEKALGKIASLKEKQPSHLLSVFELMLLENVIVTHVIEGQSNHAINKIASAFRVCTPRLLNTHSAMLHTLLGLYSMSMNQMEFAEFQFRVALRACHNTEQYSLIALNLCVVYIRMGESRKAKLEELIQNFSNPDRASLRSSNMLASYHYIMGLKSFFEAKYQDARRYLRETLKISNAEESHRLTACALILLGHTFLKNGNLKEALDMVKPGMQMAEKMPDAYIQLWGASLLRDLYRHIGDHTRESESFQIHSGFTKKLLSSHGEAIQSKEHKLIEWHKGLPNLPAQEGTSQGASGYQATQQPSTRGAVCTIIIVRTVIGQRDLPKIFNLRRQNSQGNRLKGPRGFKIRVIKMSTEVTESSKRKRETADDETPENMSTEQTTDKNDAIDNKTEATEECTKAPSSKRTKETDSESDSDCISQEDLLAQLGLNSVKKLQAVEPDPNRVIEPEPPKQSILDLLKQPCSRKVMPSAALPNKEKPLTNGSFPEAPEDVENIESKERLILRLQNNLRNEEAKLMLLRKLYTCQNEKVAKETNPVRTGAVTLATTTQAQSNTTTSQRKTAVAASSQKQQQQQKAQKQVTKLVQKAKPQPPILVQKPPQPNVPALQPRVVFLSQPRGPQPVIIAPKLVPVPDAKRDSRQMKVQMVSPATTKPSSKSHVQPLPPTAVYAHNSSVSTSKRQAIHVDKGRPAENGLPKTIKKMRSPPTPEQSHAEAKMALRKQLEKTLLEIPLPKPPVQDWNFVPSVNTQDFTILIGLEGVVNHIIESQAKDVDSAKIFTAPKFCSQCDTDFTPGWRIKAKDVSVNEDTLCESCYTQKIKKTLKTEHTTRLKDAFMKALKQEQEVEKKFQLSGASVSTVGKTSATVKPQPVRVSSAHQAIHPPPARIVYHPVHSIPQPQVYQPHPSIVHQLQQQQLQQQHQELDGPHRQEPARYFTYVGQPQPKQRHNYTTENDRQREYLLDMIPSSRSYRI</sequence>
<dbReference type="Pfam" id="PF10345">
    <property type="entry name" value="Cohesin_load"/>
    <property type="match status" value="1"/>
</dbReference>
<dbReference type="GO" id="GO:0051301">
    <property type="term" value="P:cell division"/>
    <property type="evidence" value="ECO:0007669"/>
    <property type="project" value="UniProtKB-KW"/>
</dbReference>
<dbReference type="InterPro" id="IPR011990">
    <property type="entry name" value="TPR-like_helical_dom_sf"/>
</dbReference>
<feature type="region of interest" description="Disordered" evidence="11">
    <location>
        <begin position="651"/>
        <end position="717"/>
    </location>
</feature>
<protein>
    <recommendedName>
        <fullName evidence="3">MAU2 chromatid cohesion factor homolog</fullName>
    </recommendedName>
    <alternativeName>
        <fullName evidence="9">Cohesin loading complex subunit SCC4 homolog</fullName>
    </alternativeName>
</protein>
<evidence type="ECO:0000256" key="10">
    <source>
        <dbReference type="SAM" id="Coils"/>
    </source>
</evidence>
<dbReference type="Proteomes" id="UP001152795">
    <property type="component" value="Unassembled WGS sequence"/>
</dbReference>
<evidence type="ECO:0000256" key="11">
    <source>
        <dbReference type="SAM" id="MobiDB-lite"/>
    </source>
</evidence>
<dbReference type="GO" id="GO:0005654">
    <property type="term" value="C:nucleoplasm"/>
    <property type="evidence" value="ECO:0007669"/>
    <property type="project" value="UniProtKB-SubCell"/>
</dbReference>
<name>A0A7D9D9M9_PARCT</name>
<dbReference type="OrthoDB" id="5565328at2759"/>
<dbReference type="PANTHER" id="PTHR21394">
    <property type="entry name" value="MAU2 CHROMATID COHESION FACTOR HOMOLOG"/>
    <property type="match status" value="1"/>
</dbReference>
<proteinExistence type="inferred from homology"/>
<feature type="domain" description="Transcriptional repressor p66 coiled-coil MBD2-interaction" evidence="12">
    <location>
        <begin position="794"/>
        <end position="831"/>
    </location>
</feature>
<dbReference type="EMBL" id="CACRXK020000211">
    <property type="protein sequence ID" value="CAB3979594.1"/>
    <property type="molecule type" value="Genomic_DNA"/>
</dbReference>
<evidence type="ECO:0000313" key="13">
    <source>
        <dbReference type="EMBL" id="CAB3979594.1"/>
    </source>
</evidence>
<dbReference type="InterPro" id="IPR032346">
    <property type="entry name" value="P66_CC"/>
</dbReference>
<dbReference type="Gene3D" id="1.25.40.10">
    <property type="entry name" value="Tetratricopeptide repeat domain"/>
    <property type="match status" value="2"/>
</dbReference>
<keyword evidence="7" id="KW-0539">Nucleus</keyword>
<keyword evidence="6" id="KW-0159">Chromosome partition</keyword>
<dbReference type="Gene3D" id="6.10.250.1650">
    <property type="match status" value="1"/>
</dbReference>
<evidence type="ECO:0000313" key="14">
    <source>
        <dbReference type="Proteomes" id="UP001152795"/>
    </source>
</evidence>
<organism evidence="13 14">
    <name type="scientific">Paramuricea clavata</name>
    <name type="common">Red gorgonian</name>
    <name type="synonym">Violescent sea-whip</name>
    <dbReference type="NCBI Taxonomy" id="317549"/>
    <lineage>
        <taxon>Eukaryota</taxon>
        <taxon>Metazoa</taxon>
        <taxon>Cnidaria</taxon>
        <taxon>Anthozoa</taxon>
        <taxon>Octocorallia</taxon>
        <taxon>Malacalcyonacea</taxon>
        <taxon>Plexauridae</taxon>
        <taxon>Paramuricea</taxon>
    </lineage>
</organism>
<accession>A0A7D9D9M9</accession>